<feature type="region of interest" description="Disordered" evidence="9">
    <location>
        <begin position="560"/>
        <end position="637"/>
    </location>
</feature>
<proteinExistence type="predicted"/>
<dbReference type="PANTHER" id="PTHR16062">
    <property type="entry name" value="SWI/SNF-RELATED"/>
    <property type="match status" value="1"/>
</dbReference>
<dbReference type="PANTHER" id="PTHR16062:SF21">
    <property type="entry name" value="CHROMATIN STRUCTURE-REMODELING COMPLEX SUBUNIT RSC1-RELATED"/>
    <property type="match status" value="1"/>
</dbReference>
<dbReference type="InterPro" id="IPR036427">
    <property type="entry name" value="Bromodomain-like_sf"/>
</dbReference>
<dbReference type="OrthoDB" id="1742084at2759"/>
<evidence type="ECO:0000256" key="9">
    <source>
        <dbReference type="SAM" id="MobiDB-lite"/>
    </source>
</evidence>
<feature type="region of interest" description="Disordered" evidence="9">
    <location>
        <begin position="119"/>
        <end position="188"/>
    </location>
</feature>
<dbReference type="PROSITE" id="PS50014">
    <property type="entry name" value="BROMODOMAIN_2"/>
    <property type="match status" value="1"/>
</dbReference>
<dbReference type="STRING" id="650164.K5WN85"/>
<dbReference type="InParanoid" id="K5WN85"/>
<comment type="subcellular location">
    <subcellularLocation>
        <location evidence="1">Nucleus</location>
    </subcellularLocation>
</comment>
<keyword evidence="13" id="KW-1185">Reference proteome</keyword>
<dbReference type="Proteomes" id="UP000008370">
    <property type="component" value="Unassembled WGS sequence"/>
</dbReference>
<dbReference type="InterPro" id="IPR001487">
    <property type="entry name" value="Bromodomain"/>
</dbReference>
<dbReference type="Pfam" id="PF00439">
    <property type="entry name" value="Bromodomain"/>
    <property type="match status" value="1"/>
</dbReference>
<feature type="region of interest" description="Disordered" evidence="9">
    <location>
        <begin position="717"/>
        <end position="737"/>
    </location>
</feature>
<dbReference type="AlphaFoldDB" id="K5WN85"/>
<keyword evidence="4" id="KW-0805">Transcription regulation</keyword>
<dbReference type="CDD" id="cd04369">
    <property type="entry name" value="Bromodomain"/>
    <property type="match status" value="1"/>
</dbReference>
<evidence type="ECO:0000313" key="12">
    <source>
        <dbReference type="EMBL" id="EKM60679.1"/>
    </source>
</evidence>
<name>K5WN85_PHACS</name>
<dbReference type="KEGG" id="pco:PHACADRAFT_246748"/>
<dbReference type="GO" id="GO:0006368">
    <property type="term" value="P:transcription elongation by RNA polymerase II"/>
    <property type="evidence" value="ECO:0007669"/>
    <property type="project" value="TreeGrafter"/>
</dbReference>
<reference evidence="12 13" key="1">
    <citation type="journal article" date="2012" name="BMC Genomics">
        <title>Comparative genomics of the white-rot fungi, Phanerochaete carnosa and P. chrysosporium, to elucidate the genetic basis of the distinct wood types they colonize.</title>
        <authorList>
            <person name="Suzuki H."/>
            <person name="MacDonald J."/>
            <person name="Syed K."/>
            <person name="Salamov A."/>
            <person name="Hori C."/>
            <person name="Aerts A."/>
            <person name="Henrissat B."/>
            <person name="Wiebenga A."/>
            <person name="vanKuyk P.A."/>
            <person name="Barry K."/>
            <person name="Lindquist E."/>
            <person name="LaButti K."/>
            <person name="Lapidus A."/>
            <person name="Lucas S."/>
            <person name="Coutinho P."/>
            <person name="Gong Y."/>
            <person name="Samejima M."/>
            <person name="Mahadevan R."/>
            <person name="Abou-Zaid M."/>
            <person name="de Vries R.P."/>
            <person name="Igarashi K."/>
            <person name="Yadav J.S."/>
            <person name="Grigoriev I.V."/>
            <person name="Master E.R."/>
        </authorList>
    </citation>
    <scope>NUCLEOTIDE SEQUENCE [LARGE SCALE GENOMIC DNA]</scope>
    <source>
        <strain evidence="12 13">HHB-10118-sp</strain>
    </source>
</reference>
<keyword evidence="2" id="KW-0677">Repeat</keyword>
<evidence type="ECO:0000259" key="10">
    <source>
        <dbReference type="PROSITE" id="PS50014"/>
    </source>
</evidence>
<sequence length="754" mass="84256">MFLNLVDKDYWAEYYELVPSPRALNGVKEALAKNTYKDPLQAYEDLNLVFLNALFYNEETSQISKDAAQLKRMLDEEWRKRPLPTPPEALPPTSAQVVHKVSLPEHALASTFPTPAVIGSSADPAPTTTPMLPTTPVLQPESTPQSAFQLAPRMTPAPPTRATAVPRTPERQMTPEIDVDGGGSPEPETTAQDMALDGESDAIVQQLEKGLPRWEGFADVGWANDIPEERFLPTLQAISQYQDSNGNRLASSLEALPEETEILETPYKNPLSLSLIESRAKERKYHSAEFDKDMETLFLKGRRWYEPTSDGYANVLVLQRFYQALVSPEPPSGPPYTSKTNFAGLPASPGIAKPLHSTDAEGVPGVTAYRVSTKDRQFVDSVQYKGWTIKMADWVHLANCDDPCRPIIGQVFRCWISEEPSKKGHPGITVCWYFRPEQTYHPAMRQFWEGEVFKTSHFADHPVEDLIEKVACQFTARHIRGRPRPPYWYPGWPLFVCDSRYNDRERIFVKIKNWNSCVPEEVRKSAEFMPIYPFERPVFPRRFASPFVAGKLLPGRAPGGIGDVIERPEGEKLEGGGIGRKRTRRNAPTAPGRIDMTDRVGQSKGLYVGPPIQGQPTPATPAPHPHQAYPHQHSRLPPRPAVDRSILTAAGGAALGTNGLTERLPSETGKYFDRDPETNEVLWFAAPPIDVAHPPGPQYSLEYLNFLAQKRRRVADDVDGMDVDQPPAKKQAEVRPTMAEQVQKLLAELNVPSP</sequence>
<evidence type="ECO:0000256" key="3">
    <source>
        <dbReference type="ARBA" id="ARBA00022853"/>
    </source>
</evidence>
<feature type="compositionally biased region" description="Basic and acidic residues" evidence="9">
    <location>
        <begin position="564"/>
        <end position="574"/>
    </location>
</feature>
<dbReference type="SMART" id="SM00297">
    <property type="entry name" value="BROMO"/>
    <property type="match status" value="1"/>
</dbReference>
<evidence type="ECO:0000256" key="8">
    <source>
        <dbReference type="PROSITE-ProRule" id="PRU00035"/>
    </source>
</evidence>
<protein>
    <recommendedName>
        <fullName evidence="14">BAH domain-containing protein</fullName>
    </recommendedName>
</protein>
<organism evidence="12 13">
    <name type="scientific">Phanerochaete carnosa (strain HHB-10118-sp)</name>
    <name type="common">White-rot fungus</name>
    <name type="synonym">Peniophora carnosa</name>
    <dbReference type="NCBI Taxonomy" id="650164"/>
    <lineage>
        <taxon>Eukaryota</taxon>
        <taxon>Fungi</taxon>
        <taxon>Dikarya</taxon>
        <taxon>Basidiomycota</taxon>
        <taxon>Agaricomycotina</taxon>
        <taxon>Agaricomycetes</taxon>
        <taxon>Polyporales</taxon>
        <taxon>Phanerochaetaceae</taxon>
        <taxon>Phanerochaete</taxon>
    </lineage>
</organism>
<dbReference type="HOGENOM" id="CLU_007728_1_0_1"/>
<accession>K5WN85</accession>
<dbReference type="SMART" id="SM00439">
    <property type="entry name" value="BAH"/>
    <property type="match status" value="1"/>
</dbReference>
<evidence type="ECO:0000313" key="13">
    <source>
        <dbReference type="Proteomes" id="UP000008370"/>
    </source>
</evidence>
<dbReference type="GO" id="GO:0003682">
    <property type="term" value="F:chromatin binding"/>
    <property type="evidence" value="ECO:0007669"/>
    <property type="project" value="InterPro"/>
</dbReference>
<evidence type="ECO:0000256" key="4">
    <source>
        <dbReference type="ARBA" id="ARBA00023015"/>
    </source>
</evidence>
<dbReference type="CDD" id="cd04717">
    <property type="entry name" value="BAH_polybromo"/>
    <property type="match status" value="1"/>
</dbReference>
<dbReference type="GO" id="GO:0016586">
    <property type="term" value="C:RSC-type complex"/>
    <property type="evidence" value="ECO:0007669"/>
    <property type="project" value="InterPro"/>
</dbReference>
<evidence type="ECO:0000256" key="5">
    <source>
        <dbReference type="ARBA" id="ARBA00023117"/>
    </source>
</evidence>
<feature type="domain" description="BAH" evidence="11">
    <location>
        <begin position="387"/>
        <end position="512"/>
    </location>
</feature>
<dbReference type="InterPro" id="IPR043151">
    <property type="entry name" value="BAH_sf"/>
</dbReference>
<evidence type="ECO:0000256" key="2">
    <source>
        <dbReference type="ARBA" id="ARBA00022737"/>
    </source>
</evidence>
<keyword evidence="5 8" id="KW-0103">Bromodomain</keyword>
<feature type="domain" description="Bromo" evidence="10">
    <location>
        <begin position="1"/>
        <end position="64"/>
    </location>
</feature>
<dbReference type="Gene3D" id="1.20.920.10">
    <property type="entry name" value="Bromodomain-like"/>
    <property type="match status" value="2"/>
</dbReference>
<dbReference type="InterPro" id="IPR001025">
    <property type="entry name" value="BAH_dom"/>
</dbReference>
<dbReference type="PRINTS" id="PR00503">
    <property type="entry name" value="BROMODOMAIN"/>
</dbReference>
<keyword evidence="3" id="KW-0156">Chromatin regulator</keyword>
<feature type="compositionally biased region" description="Low complexity" evidence="9">
    <location>
        <begin position="124"/>
        <end position="136"/>
    </location>
</feature>
<dbReference type="SUPFAM" id="SSF47370">
    <property type="entry name" value="Bromodomain"/>
    <property type="match status" value="2"/>
</dbReference>
<evidence type="ECO:0000256" key="6">
    <source>
        <dbReference type="ARBA" id="ARBA00023163"/>
    </source>
</evidence>
<dbReference type="EMBL" id="JH930468">
    <property type="protein sequence ID" value="EKM60679.1"/>
    <property type="molecule type" value="Genomic_DNA"/>
</dbReference>
<evidence type="ECO:0000259" key="11">
    <source>
        <dbReference type="PROSITE" id="PS51038"/>
    </source>
</evidence>
<keyword evidence="6" id="KW-0804">Transcription</keyword>
<dbReference type="Pfam" id="PF01426">
    <property type="entry name" value="BAH"/>
    <property type="match status" value="1"/>
</dbReference>
<dbReference type="InterPro" id="IPR037382">
    <property type="entry name" value="Rsc/polybromo"/>
</dbReference>
<dbReference type="PROSITE" id="PS51038">
    <property type="entry name" value="BAH"/>
    <property type="match status" value="1"/>
</dbReference>
<gene>
    <name evidence="12" type="ORF">PHACADRAFT_246748</name>
</gene>
<keyword evidence="7" id="KW-0539">Nucleus</keyword>
<dbReference type="GO" id="GO:0006338">
    <property type="term" value="P:chromatin remodeling"/>
    <property type="evidence" value="ECO:0007669"/>
    <property type="project" value="InterPro"/>
</dbReference>
<dbReference type="Gene3D" id="2.30.30.490">
    <property type="match status" value="1"/>
</dbReference>
<dbReference type="RefSeq" id="XP_007390127.1">
    <property type="nucleotide sequence ID" value="XM_007390065.1"/>
</dbReference>
<dbReference type="GeneID" id="18913895"/>
<evidence type="ECO:0000256" key="7">
    <source>
        <dbReference type="ARBA" id="ARBA00023242"/>
    </source>
</evidence>
<evidence type="ECO:0008006" key="14">
    <source>
        <dbReference type="Google" id="ProtNLM"/>
    </source>
</evidence>
<evidence type="ECO:0000256" key="1">
    <source>
        <dbReference type="ARBA" id="ARBA00004123"/>
    </source>
</evidence>